<keyword evidence="2" id="KW-1185">Reference proteome</keyword>
<reference evidence="1 2" key="1">
    <citation type="journal article" date="2018" name="Front. Plant Sci.">
        <title>Red Clover (Trifolium pratense) and Zigzag Clover (T. medium) - A Picture of Genomic Similarities and Differences.</title>
        <authorList>
            <person name="Dluhosova J."/>
            <person name="Istvanek J."/>
            <person name="Nedelnik J."/>
            <person name="Repkova J."/>
        </authorList>
    </citation>
    <scope>NUCLEOTIDE SEQUENCE [LARGE SCALE GENOMIC DNA]</scope>
    <source>
        <strain evidence="2">cv. 10/8</strain>
        <tissue evidence="1">Leaf</tissue>
    </source>
</reference>
<accession>A0A392RZB9</accession>
<dbReference type="AlphaFoldDB" id="A0A392RZB9"/>
<dbReference type="EMBL" id="LXQA010292882">
    <property type="protein sequence ID" value="MCI41482.1"/>
    <property type="molecule type" value="Genomic_DNA"/>
</dbReference>
<protein>
    <submittedName>
        <fullName evidence="1">Uncharacterized protein</fullName>
    </submittedName>
</protein>
<proteinExistence type="predicted"/>
<evidence type="ECO:0000313" key="2">
    <source>
        <dbReference type="Proteomes" id="UP000265520"/>
    </source>
</evidence>
<evidence type="ECO:0000313" key="1">
    <source>
        <dbReference type="EMBL" id="MCI41482.1"/>
    </source>
</evidence>
<organism evidence="1 2">
    <name type="scientific">Trifolium medium</name>
    <dbReference type="NCBI Taxonomy" id="97028"/>
    <lineage>
        <taxon>Eukaryota</taxon>
        <taxon>Viridiplantae</taxon>
        <taxon>Streptophyta</taxon>
        <taxon>Embryophyta</taxon>
        <taxon>Tracheophyta</taxon>
        <taxon>Spermatophyta</taxon>
        <taxon>Magnoliopsida</taxon>
        <taxon>eudicotyledons</taxon>
        <taxon>Gunneridae</taxon>
        <taxon>Pentapetalae</taxon>
        <taxon>rosids</taxon>
        <taxon>fabids</taxon>
        <taxon>Fabales</taxon>
        <taxon>Fabaceae</taxon>
        <taxon>Papilionoideae</taxon>
        <taxon>50 kb inversion clade</taxon>
        <taxon>NPAAA clade</taxon>
        <taxon>Hologalegina</taxon>
        <taxon>IRL clade</taxon>
        <taxon>Trifolieae</taxon>
        <taxon>Trifolium</taxon>
    </lineage>
</organism>
<dbReference type="Proteomes" id="UP000265520">
    <property type="component" value="Unassembled WGS sequence"/>
</dbReference>
<comment type="caution">
    <text evidence="1">The sequence shown here is derived from an EMBL/GenBank/DDBJ whole genome shotgun (WGS) entry which is preliminary data.</text>
</comment>
<name>A0A392RZB9_9FABA</name>
<feature type="non-terminal residue" evidence="1">
    <location>
        <position position="95"/>
    </location>
</feature>
<sequence length="95" mass="10914">MHLRESVEDLAPEDALEKLLAEHSMDFEDWGNLSFKKEADLRAEQDAAELRFRQEIIEGDMFATLENNPSSYFNLKALFSTLQSSRSSEELFVLA</sequence>